<gene>
    <name evidence="2" type="ORF">QNI19_38670</name>
</gene>
<feature type="domain" description="DUF3846" evidence="1">
    <location>
        <begin position="5"/>
        <end position="103"/>
    </location>
</feature>
<dbReference type="Pfam" id="PF12957">
    <property type="entry name" value="DUF3846"/>
    <property type="match status" value="1"/>
</dbReference>
<proteinExistence type="predicted"/>
<evidence type="ECO:0000259" key="1">
    <source>
        <dbReference type="Pfam" id="PF12957"/>
    </source>
</evidence>
<reference evidence="2 3" key="1">
    <citation type="submission" date="2023-05" db="EMBL/GenBank/DDBJ databases">
        <authorList>
            <person name="Zhang X."/>
        </authorList>
    </citation>
    <scope>NUCLEOTIDE SEQUENCE [LARGE SCALE GENOMIC DNA]</scope>
    <source>
        <strain evidence="2 3">DM2B3-1</strain>
    </source>
</reference>
<keyword evidence="3" id="KW-1185">Reference proteome</keyword>
<dbReference type="Proteomes" id="UP001228581">
    <property type="component" value="Unassembled WGS sequence"/>
</dbReference>
<dbReference type="InterPro" id="IPR024559">
    <property type="entry name" value="DUF3846"/>
</dbReference>
<name>A0ABT7CYR4_9BACT</name>
<dbReference type="EMBL" id="JASJOT010000067">
    <property type="protein sequence ID" value="MDJ1498916.1"/>
    <property type="molecule type" value="Genomic_DNA"/>
</dbReference>
<sequence length="123" mass="14075">MNTIQAIKIDVATQSVYIVEIPESDTLNAFYDHIHCNMVSHFHLDDYHGCYVDDEGFYNEHPGYWSLSGFRQPIAGNGMITGADVMGNTASVKREFIEWVKENVTFYKEGEVDLEPEIIFISF</sequence>
<evidence type="ECO:0000313" key="3">
    <source>
        <dbReference type="Proteomes" id="UP001228581"/>
    </source>
</evidence>
<comment type="caution">
    <text evidence="2">The sequence shown here is derived from an EMBL/GenBank/DDBJ whole genome shotgun (WGS) entry which is preliminary data.</text>
</comment>
<organism evidence="2 3">
    <name type="scientific">Xanthocytophaga flava</name>
    <dbReference type="NCBI Taxonomy" id="3048013"/>
    <lineage>
        <taxon>Bacteria</taxon>
        <taxon>Pseudomonadati</taxon>
        <taxon>Bacteroidota</taxon>
        <taxon>Cytophagia</taxon>
        <taxon>Cytophagales</taxon>
        <taxon>Rhodocytophagaceae</taxon>
        <taxon>Xanthocytophaga</taxon>
    </lineage>
</organism>
<dbReference type="RefSeq" id="WP_314005909.1">
    <property type="nucleotide sequence ID" value="NZ_JASJOT010000067.1"/>
</dbReference>
<evidence type="ECO:0000313" key="2">
    <source>
        <dbReference type="EMBL" id="MDJ1498916.1"/>
    </source>
</evidence>
<accession>A0ABT7CYR4</accession>
<protein>
    <recommendedName>
        <fullName evidence="1">DUF3846 domain-containing protein</fullName>
    </recommendedName>
</protein>